<accession>A0A6M3X8M1</accession>
<feature type="region of interest" description="Disordered" evidence="1">
    <location>
        <begin position="479"/>
        <end position="507"/>
    </location>
</feature>
<evidence type="ECO:0000256" key="1">
    <source>
        <dbReference type="SAM" id="MobiDB-lite"/>
    </source>
</evidence>
<gene>
    <name evidence="2" type="ORF">TM448B00173_0018</name>
</gene>
<evidence type="ECO:0000313" key="2">
    <source>
        <dbReference type="EMBL" id="QJH94048.1"/>
    </source>
</evidence>
<name>A0A6M3X8M1_9ZZZZ</name>
<dbReference type="AlphaFoldDB" id="A0A6M3X8M1"/>
<reference evidence="2" key="1">
    <citation type="submission" date="2020-03" db="EMBL/GenBank/DDBJ databases">
        <title>The deep terrestrial virosphere.</title>
        <authorList>
            <person name="Holmfeldt K."/>
            <person name="Nilsson E."/>
            <person name="Simone D."/>
            <person name="Lopez-Fernandez M."/>
            <person name="Wu X."/>
            <person name="de Brujin I."/>
            <person name="Lundin D."/>
            <person name="Andersson A."/>
            <person name="Bertilsson S."/>
            <person name="Dopson M."/>
        </authorList>
    </citation>
    <scope>NUCLEOTIDE SEQUENCE</scope>
    <source>
        <strain evidence="2">TM448B00173</strain>
    </source>
</reference>
<dbReference type="EMBL" id="MT144595">
    <property type="protein sequence ID" value="QJH94048.1"/>
    <property type="molecule type" value="Genomic_DNA"/>
</dbReference>
<protein>
    <submittedName>
        <fullName evidence="2">Uncharacterized protein</fullName>
    </submittedName>
</protein>
<organism evidence="2">
    <name type="scientific">viral metagenome</name>
    <dbReference type="NCBI Taxonomy" id="1070528"/>
    <lineage>
        <taxon>unclassified sequences</taxon>
        <taxon>metagenomes</taxon>
        <taxon>organismal metagenomes</taxon>
    </lineage>
</organism>
<feature type="compositionally biased region" description="Gly residues" evidence="1">
    <location>
        <begin position="481"/>
        <end position="492"/>
    </location>
</feature>
<sequence length="805" mass="87322">MANAREVIGPTKMAIGAGLKLGQLTDLIGKGFQAGGTTIPYAGVVAAAAWLANSFITGTDFPDENYGPRTAMQGAGALMSLTPAWPVGLALGLGSMLIGSQPYDKPRVFLEGGETVKWGDAGLGGFEGIVYPEFYPGSKSLWDNWPVQQPPRQSEINTYSELQSNPNALPAFGPYAKGEDYIKSQLAKPKYGEWGDLQPQKTYEELLAEYQNWNPNLAIAQGDTYLRSDNPYTWGGIGNINPEDWVYRYDGSPFQRLATPVQSEKYGEISSAPDIWSQGGMWLAPSAGGSSEWARANYGPLKDTMNRLTQSHIDIFNKDIMEYMDTLPADKRAEMLGKLQNTDFNIDYTDLKSVEFTGDDSAMKDFMLKTSRQVSNQLMDQAVKIGIPRSAFMADSTTATNQSGGSAMPNNTDSTLERRYLDFASQQQNWNPEWNKYKDQLVKKLQNPDLDVTAGEGGIPQQEWQKMADFATTIPGMRSGEWGGQPATGGGLANPDPGQPSTGSANSQQQLINQYIEGYDWNDYWNRLEQRAGGLQDLYGNMSGRLEDVLQARQDSFQQTDPMYLGLTSDTLADYNALKDEYASLKQSSPDIGVSLGGQSMLNMGQRLGSKRNLLDNIARQTTLRQSALEGLTGSRDSFLGGWKSDLGDITSMYQAGLNAPLTSYQEMSPNVARWEGYGEAGVQRDWLAQQAALDRENQRAVANIASERGGDSWASILAAIGAGGGGIAKLLGMDTGGGNNLLGSIAGGLKGIGGGIGDLFGGGGWDDYSWADGLTNDDISALMGDIGSSGFEDWGSWNFDDLWY</sequence>
<proteinExistence type="predicted"/>